<gene>
    <name evidence="1" type="ORF">D3Y57_04700</name>
</gene>
<geneLocation type="plasmid" evidence="1">
    <name>unnamed1</name>
</geneLocation>
<dbReference type="Proteomes" id="UP000276254">
    <property type="component" value="Plasmid unnamed1"/>
</dbReference>
<organism evidence="1 2">
    <name type="scientific">Sphingomonas paeninsulae</name>
    <dbReference type="NCBI Taxonomy" id="2319844"/>
    <lineage>
        <taxon>Bacteria</taxon>
        <taxon>Pseudomonadati</taxon>
        <taxon>Pseudomonadota</taxon>
        <taxon>Alphaproteobacteria</taxon>
        <taxon>Sphingomonadales</taxon>
        <taxon>Sphingomonadaceae</taxon>
        <taxon>Sphingomonas</taxon>
    </lineage>
</organism>
<dbReference type="KEGG" id="spha:D3Y57_04700"/>
<accession>A0A494T7H2</accession>
<dbReference type="OrthoDB" id="7568793at2"/>
<dbReference type="EMBL" id="CP032828">
    <property type="protein sequence ID" value="AYJ85319.1"/>
    <property type="molecule type" value="Genomic_DNA"/>
</dbReference>
<dbReference type="AlphaFoldDB" id="A0A494T7H2"/>
<protein>
    <submittedName>
        <fullName evidence="1">Uncharacterized protein</fullName>
    </submittedName>
</protein>
<evidence type="ECO:0000313" key="1">
    <source>
        <dbReference type="EMBL" id="AYJ85319.1"/>
    </source>
</evidence>
<evidence type="ECO:0000313" key="2">
    <source>
        <dbReference type="Proteomes" id="UP000276254"/>
    </source>
</evidence>
<dbReference type="RefSeq" id="WP_121151798.1">
    <property type="nucleotide sequence ID" value="NZ_CP032828.1"/>
</dbReference>
<name>A0A494T7H2_SPHPE</name>
<sequence length="82" mass="9169">MATQPEAGKMFLIPPPKDKCQECATDHPIELPHNAQSLFYQVHYKMSTGEEPSWLTAMAHCDDDMKALWTAEALAIPKDPAK</sequence>
<proteinExistence type="predicted"/>
<reference evidence="1 2" key="1">
    <citation type="submission" date="2018-09" db="EMBL/GenBank/DDBJ databases">
        <title>Sphingomonas peninsula sp. nov., isolated from fildes peninsula, Antarctic soil.</title>
        <authorList>
            <person name="Yingchao G."/>
        </authorList>
    </citation>
    <scope>NUCLEOTIDE SEQUENCE [LARGE SCALE GENOMIC DNA]</scope>
    <source>
        <strain evidence="1 2">YZ-8</strain>
        <plasmid evidence="1 2">unnamed1</plasmid>
    </source>
</reference>
<keyword evidence="1" id="KW-0614">Plasmid</keyword>
<dbReference type="GeneID" id="39491810"/>
<keyword evidence="2" id="KW-1185">Reference proteome</keyword>